<evidence type="ECO:0000313" key="1">
    <source>
        <dbReference type="EMBL" id="GER42848.1"/>
    </source>
</evidence>
<comment type="caution">
    <text evidence="1">The sequence shown here is derived from an EMBL/GenBank/DDBJ whole genome shotgun (WGS) entry which is preliminary data.</text>
</comment>
<evidence type="ECO:0000313" key="2">
    <source>
        <dbReference type="Proteomes" id="UP000325081"/>
    </source>
</evidence>
<gene>
    <name evidence="1" type="ORF">STAS_19664</name>
</gene>
<dbReference type="AlphaFoldDB" id="A0A5A7QCX6"/>
<sequence>MKGSPIGVGHDGGSGRSFVRAIERTCSSRRAAAVDDRRLAAGGGQFPIKSPVVIPIDSPEEVAAQLQFLGKVNLHPNRLYIIVPNPIQTGHRVRRHSLAIINLSRISQIHDLPVRHRSLIPHPHPNGRRPNPCLVFRLELPRPPVHRQTHHKLLRLHSRLHPRLDPVARAQVPPGRVVKLRVGARDVRFPRRPRHVRRVIHGGSDEEPLPGRPLLGLALDGTAPLPEQAPEVVHVGWGSGELVVEVHPAEAVVPCQRYGRVDEGFAGGVGRGHAGEQGGVRAPAADGEEWGRRGVFGVEVAEGGGLLGRDVVEGEGEVVGDEEGVEDVGVMGGVDFVRAHVAGPGRVVAAFD</sequence>
<dbReference type="EMBL" id="BKCP01006471">
    <property type="protein sequence ID" value="GER42848.1"/>
    <property type="molecule type" value="Genomic_DNA"/>
</dbReference>
<dbReference type="Proteomes" id="UP000325081">
    <property type="component" value="Unassembled WGS sequence"/>
</dbReference>
<keyword evidence="2" id="KW-1185">Reference proteome</keyword>
<protein>
    <submittedName>
        <fullName evidence="1">Uncharacterized protein</fullName>
    </submittedName>
</protein>
<organism evidence="1 2">
    <name type="scientific">Striga asiatica</name>
    <name type="common">Asiatic witchweed</name>
    <name type="synonym">Buchnera asiatica</name>
    <dbReference type="NCBI Taxonomy" id="4170"/>
    <lineage>
        <taxon>Eukaryota</taxon>
        <taxon>Viridiplantae</taxon>
        <taxon>Streptophyta</taxon>
        <taxon>Embryophyta</taxon>
        <taxon>Tracheophyta</taxon>
        <taxon>Spermatophyta</taxon>
        <taxon>Magnoliopsida</taxon>
        <taxon>eudicotyledons</taxon>
        <taxon>Gunneridae</taxon>
        <taxon>Pentapetalae</taxon>
        <taxon>asterids</taxon>
        <taxon>lamiids</taxon>
        <taxon>Lamiales</taxon>
        <taxon>Orobanchaceae</taxon>
        <taxon>Buchnereae</taxon>
        <taxon>Striga</taxon>
    </lineage>
</organism>
<reference evidence="2" key="1">
    <citation type="journal article" date="2019" name="Curr. Biol.">
        <title>Genome Sequence of Striga asiatica Provides Insight into the Evolution of Plant Parasitism.</title>
        <authorList>
            <person name="Yoshida S."/>
            <person name="Kim S."/>
            <person name="Wafula E.K."/>
            <person name="Tanskanen J."/>
            <person name="Kim Y.M."/>
            <person name="Honaas L."/>
            <person name="Yang Z."/>
            <person name="Spallek T."/>
            <person name="Conn C.E."/>
            <person name="Ichihashi Y."/>
            <person name="Cheong K."/>
            <person name="Cui S."/>
            <person name="Der J.P."/>
            <person name="Gundlach H."/>
            <person name="Jiao Y."/>
            <person name="Hori C."/>
            <person name="Ishida J.K."/>
            <person name="Kasahara H."/>
            <person name="Kiba T."/>
            <person name="Kim M.S."/>
            <person name="Koo N."/>
            <person name="Laohavisit A."/>
            <person name="Lee Y.H."/>
            <person name="Lumba S."/>
            <person name="McCourt P."/>
            <person name="Mortimer J.C."/>
            <person name="Mutuku J.M."/>
            <person name="Nomura T."/>
            <person name="Sasaki-Sekimoto Y."/>
            <person name="Seto Y."/>
            <person name="Wang Y."/>
            <person name="Wakatake T."/>
            <person name="Sakakibara H."/>
            <person name="Demura T."/>
            <person name="Yamaguchi S."/>
            <person name="Yoneyama K."/>
            <person name="Manabe R.I."/>
            <person name="Nelson D.C."/>
            <person name="Schulman A.H."/>
            <person name="Timko M.P."/>
            <person name="dePamphilis C.W."/>
            <person name="Choi D."/>
            <person name="Shirasu K."/>
        </authorList>
    </citation>
    <scope>NUCLEOTIDE SEQUENCE [LARGE SCALE GENOMIC DNA]</scope>
    <source>
        <strain evidence="2">cv. UVA1</strain>
    </source>
</reference>
<name>A0A5A7QCX6_STRAF</name>
<accession>A0A5A7QCX6</accession>
<proteinExistence type="predicted"/>